<keyword evidence="3" id="KW-1185">Reference proteome</keyword>
<dbReference type="KEGG" id="qsa:O6P43_029377"/>
<evidence type="ECO:0000313" key="3">
    <source>
        <dbReference type="Proteomes" id="UP001163823"/>
    </source>
</evidence>
<gene>
    <name evidence="2" type="ORF">O6P43_029377</name>
</gene>
<dbReference type="AlphaFoldDB" id="A0AAD7L1A6"/>
<comment type="caution">
    <text evidence="2">The sequence shown here is derived from an EMBL/GenBank/DDBJ whole genome shotgun (WGS) entry which is preliminary data.</text>
</comment>
<proteinExistence type="predicted"/>
<accession>A0AAD7L1A6</accession>
<dbReference type="Proteomes" id="UP001163823">
    <property type="component" value="Chromosome 12"/>
</dbReference>
<protein>
    <submittedName>
        <fullName evidence="2">Uncharacterized protein</fullName>
    </submittedName>
</protein>
<evidence type="ECO:0000313" key="2">
    <source>
        <dbReference type="EMBL" id="KAJ7948976.1"/>
    </source>
</evidence>
<sequence>MVFDGENEESPRQEMKHSGDDDQVENLNMSRHSYKVREMGIMTEKEDKEGLTKPDIKGEQDYRKRSMDDGHVERRPV</sequence>
<feature type="compositionally biased region" description="Basic and acidic residues" evidence="1">
    <location>
        <begin position="9"/>
        <end position="20"/>
    </location>
</feature>
<feature type="compositionally biased region" description="Basic and acidic residues" evidence="1">
    <location>
        <begin position="35"/>
        <end position="77"/>
    </location>
</feature>
<reference evidence="2" key="1">
    <citation type="journal article" date="2023" name="Science">
        <title>Elucidation of the pathway for biosynthesis of saponin adjuvants from the soapbark tree.</title>
        <authorList>
            <person name="Reed J."/>
            <person name="Orme A."/>
            <person name="El-Demerdash A."/>
            <person name="Owen C."/>
            <person name="Martin L.B.B."/>
            <person name="Misra R.C."/>
            <person name="Kikuchi S."/>
            <person name="Rejzek M."/>
            <person name="Martin A.C."/>
            <person name="Harkess A."/>
            <person name="Leebens-Mack J."/>
            <person name="Louveau T."/>
            <person name="Stephenson M.J."/>
            <person name="Osbourn A."/>
        </authorList>
    </citation>
    <scope>NUCLEOTIDE SEQUENCE</scope>
    <source>
        <strain evidence="2">S10</strain>
    </source>
</reference>
<feature type="region of interest" description="Disordered" evidence="1">
    <location>
        <begin position="1"/>
        <end position="77"/>
    </location>
</feature>
<dbReference type="EMBL" id="JARAOO010000012">
    <property type="protein sequence ID" value="KAJ7948976.1"/>
    <property type="molecule type" value="Genomic_DNA"/>
</dbReference>
<evidence type="ECO:0000256" key="1">
    <source>
        <dbReference type="SAM" id="MobiDB-lite"/>
    </source>
</evidence>
<name>A0AAD7L1A6_QUISA</name>
<organism evidence="2 3">
    <name type="scientific">Quillaja saponaria</name>
    <name type="common">Soap bark tree</name>
    <dbReference type="NCBI Taxonomy" id="32244"/>
    <lineage>
        <taxon>Eukaryota</taxon>
        <taxon>Viridiplantae</taxon>
        <taxon>Streptophyta</taxon>
        <taxon>Embryophyta</taxon>
        <taxon>Tracheophyta</taxon>
        <taxon>Spermatophyta</taxon>
        <taxon>Magnoliopsida</taxon>
        <taxon>eudicotyledons</taxon>
        <taxon>Gunneridae</taxon>
        <taxon>Pentapetalae</taxon>
        <taxon>rosids</taxon>
        <taxon>fabids</taxon>
        <taxon>Fabales</taxon>
        <taxon>Quillajaceae</taxon>
        <taxon>Quillaja</taxon>
    </lineage>
</organism>